<reference evidence="2" key="2">
    <citation type="submission" date="2015-01" db="EMBL/GenBank/DDBJ databases">
        <title>Evolutionary Origins and Diversification of the Mycorrhizal Mutualists.</title>
        <authorList>
            <consortium name="DOE Joint Genome Institute"/>
            <consortium name="Mycorrhizal Genomics Consortium"/>
            <person name="Kohler A."/>
            <person name="Kuo A."/>
            <person name="Nagy L.G."/>
            <person name="Floudas D."/>
            <person name="Copeland A."/>
            <person name="Barry K.W."/>
            <person name="Cichocki N."/>
            <person name="Veneault-Fourrey C."/>
            <person name="LaButti K."/>
            <person name="Lindquist E.A."/>
            <person name="Lipzen A."/>
            <person name="Lundell T."/>
            <person name="Morin E."/>
            <person name="Murat C."/>
            <person name="Riley R."/>
            <person name="Ohm R."/>
            <person name="Sun H."/>
            <person name="Tunlid A."/>
            <person name="Henrissat B."/>
            <person name="Grigoriev I.V."/>
            <person name="Hibbett D.S."/>
            <person name="Martin F."/>
        </authorList>
    </citation>
    <scope>NUCLEOTIDE SEQUENCE [LARGE SCALE GENOMIC DNA]</scope>
    <source>
        <strain evidence="2">441</strain>
    </source>
</reference>
<name>A0A0C9XQL2_9AGAM</name>
<proteinExistence type="predicted"/>
<accession>A0A0C9XQL2</accession>
<dbReference type="EMBL" id="KN833935">
    <property type="protein sequence ID" value="KIK14500.1"/>
    <property type="molecule type" value="Genomic_DNA"/>
</dbReference>
<evidence type="ECO:0000313" key="2">
    <source>
        <dbReference type="Proteomes" id="UP000054018"/>
    </source>
</evidence>
<sequence>MSLTEDSTDDPLITIHPVFRGSTCFRIFDLSEHSGKMEIKEHLLRYREAKYRSPSNCKSGHFLVMVCSQSAHRQRIFPAQMSCKPCITMSHQLCAYSPKSSRA</sequence>
<dbReference type="AlphaFoldDB" id="A0A0C9XQL2"/>
<reference evidence="1 2" key="1">
    <citation type="submission" date="2014-04" db="EMBL/GenBank/DDBJ databases">
        <authorList>
            <consortium name="DOE Joint Genome Institute"/>
            <person name="Kuo A."/>
            <person name="Kohler A."/>
            <person name="Costa M.D."/>
            <person name="Nagy L.G."/>
            <person name="Floudas D."/>
            <person name="Copeland A."/>
            <person name="Barry K.W."/>
            <person name="Cichocki N."/>
            <person name="Veneault-Fourrey C."/>
            <person name="LaButti K."/>
            <person name="Lindquist E.A."/>
            <person name="Lipzen A."/>
            <person name="Lundell T."/>
            <person name="Morin E."/>
            <person name="Murat C."/>
            <person name="Sun H."/>
            <person name="Tunlid A."/>
            <person name="Henrissat B."/>
            <person name="Grigoriev I.V."/>
            <person name="Hibbett D.S."/>
            <person name="Martin F."/>
            <person name="Nordberg H.P."/>
            <person name="Cantor M.N."/>
            <person name="Hua S.X."/>
        </authorList>
    </citation>
    <scope>NUCLEOTIDE SEQUENCE [LARGE SCALE GENOMIC DNA]</scope>
    <source>
        <strain evidence="1 2">441</strain>
    </source>
</reference>
<dbReference type="Proteomes" id="UP000054018">
    <property type="component" value="Unassembled WGS sequence"/>
</dbReference>
<protein>
    <submittedName>
        <fullName evidence="1">Uncharacterized protein</fullName>
    </submittedName>
</protein>
<dbReference type="OrthoDB" id="10656112at2759"/>
<organism evidence="1 2">
    <name type="scientific">Pisolithus microcarpus 441</name>
    <dbReference type="NCBI Taxonomy" id="765257"/>
    <lineage>
        <taxon>Eukaryota</taxon>
        <taxon>Fungi</taxon>
        <taxon>Dikarya</taxon>
        <taxon>Basidiomycota</taxon>
        <taxon>Agaricomycotina</taxon>
        <taxon>Agaricomycetes</taxon>
        <taxon>Agaricomycetidae</taxon>
        <taxon>Boletales</taxon>
        <taxon>Sclerodermatineae</taxon>
        <taxon>Pisolithaceae</taxon>
        <taxon>Pisolithus</taxon>
    </lineage>
</organism>
<keyword evidence="2" id="KW-1185">Reference proteome</keyword>
<evidence type="ECO:0000313" key="1">
    <source>
        <dbReference type="EMBL" id="KIK14500.1"/>
    </source>
</evidence>
<dbReference type="HOGENOM" id="CLU_2264784_0_0_1"/>
<gene>
    <name evidence="1" type="ORF">PISMIDRAFT_350965</name>
</gene>